<dbReference type="Pfam" id="PF04069">
    <property type="entry name" value="OpuAC"/>
    <property type="match status" value="1"/>
</dbReference>
<name>A0A109J7C5_9HYPH</name>
<dbReference type="OrthoDB" id="9787902at2"/>
<organism evidence="3 4">
    <name type="scientific">Rhizobium altiplani</name>
    <dbReference type="NCBI Taxonomy" id="1864509"/>
    <lineage>
        <taxon>Bacteria</taxon>
        <taxon>Pseudomonadati</taxon>
        <taxon>Pseudomonadota</taxon>
        <taxon>Alphaproteobacteria</taxon>
        <taxon>Hyphomicrobiales</taxon>
        <taxon>Rhizobiaceae</taxon>
        <taxon>Rhizobium/Agrobacterium group</taxon>
        <taxon>Rhizobium</taxon>
    </lineage>
</organism>
<dbReference type="Gene3D" id="3.10.105.10">
    <property type="entry name" value="Dipeptide-binding Protein, Domain 3"/>
    <property type="match status" value="1"/>
</dbReference>
<dbReference type="Proteomes" id="UP000068164">
    <property type="component" value="Unassembled WGS sequence"/>
</dbReference>
<evidence type="ECO:0000313" key="4">
    <source>
        <dbReference type="Proteomes" id="UP000068164"/>
    </source>
</evidence>
<dbReference type="AlphaFoldDB" id="A0A109J7C5"/>
<dbReference type="EMBL" id="LNCD01000124">
    <property type="protein sequence ID" value="KWV43691.1"/>
    <property type="molecule type" value="Genomic_DNA"/>
</dbReference>
<dbReference type="GO" id="GO:0022857">
    <property type="term" value="F:transmembrane transporter activity"/>
    <property type="evidence" value="ECO:0007669"/>
    <property type="project" value="InterPro"/>
</dbReference>
<dbReference type="GO" id="GO:0043190">
    <property type="term" value="C:ATP-binding cassette (ABC) transporter complex"/>
    <property type="evidence" value="ECO:0007669"/>
    <property type="project" value="InterPro"/>
</dbReference>
<dbReference type="InterPro" id="IPR007210">
    <property type="entry name" value="ABC_Gly_betaine_transp_sub-bd"/>
</dbReference>
<dbReference type="Gene3D" id="3.40.190.100">
    <property type="entry name" value="Glycine betaine-binding periplasmic protein, domain 2"/>
    <property type="match status" value="1"/>
</dbReference>
<keyword evidence="1" id="KW-0732">Signal</keyword>
<evidence type="ECO:0000259" key="2">
    <source>
        <dbReference type="Pfam" id="PF04069"/>
    </source>
</evidence>
<gene>
    <name evidence="3" type="ORF">AS026_18535</name>
</gene>
<protein>
    <submittedName>
        <fullName evidence="3">Amino acid-binding protein</fullName>
    </submittedName>
</protein>
<keyword evidence="4" id="KW-1185">Reference proteome</keyword>
<dbReference type="RefSeq" id="WP_025658832.1">
    <property type="nucleotide sequence ID" value="NZ_JBBNAS010000647.1"/>
</dbReference>
<evidence type="ECO:0000256" key="1">
    <source>
        <dbReference type="SAM" id="SignalP"/>
    </source>
</evidence>
<feature type="signal peptide" evidence="1">
    <location>
        <begin position="1"/>
        <end position="27"/>
    </location>
</feature>
<feature type="domain" description="ABC-type glycine betaine transport system substrate-binding" evidence="2">
    <location>
        <begin position="29"/>
        <end position="308"/>
    </location>
</feature>
<sequence length="320" mass="34435">MTKCVACSGLFSSILAAALAMSSAAFAADLVIAMPNWPSGQATANILKVSIAKEFGLNADVQELGTLLAFNGMEKGTVDIQPEVWQPNLEDVIKTFVTEKGAVVLAKHGVPAWQGICATPAAAEKGLKSIADLSDPEKTKILDTDGDGKGELWLGAPTWASTGIERVRANTYGYAKNLTLVESEEEVAMAGLDIAIATNQPLVFACYAPHFIFDLHRIVRLTEPPHDASKWKLVGPSDPLWVTKSSASTAWDTANFRIGYGAAFAKKRPEIAAFLEKVDLTPEEATAMSYALEVDRIPPLDYAKKWVADNAKRVDGWAKQ</sequence>
<dbReference type="CDD" id="cd13642">
    <property type="entry name" value="PBP2_BCP_1"/>
    <property type="match status" value="1"/>
</dbReference>
<accession>A0A109J7C5</accession>
<evidence type="ECO:0000313" key="3">
    <source>
        <dbReference type="EMBL" id="KWV43691.1"/>
    </source>
</evidence>
<dbReference type="Gene3D" id="3.40.190.10">
    <property type="entry name" value="Periplasmic binding protein-like II"/>
    <property type="match status" value="1"/>
</dbReference>
<reference evidence="3 4" key="1">
    <citation type="submission" date="2015-11" db="EMBL/GenBank/DDBJ databases">
        <title>Draft Genome Sequence of the Strain BR 10423 (Rhizobium sp.) isolated from nodules of Mimosa pudica.</title>
        <authorList>
            <person name="Barauna A.C."/>
            <person name="Zilli J.E."/>
            <person name="Simoes-Araujo J.L."/>
            <person name="Reis V.M."/>
            <person name="James E.K."/>
            <person name="Reis F.B.Jr."/>
            <person name="Rouws L.F."/>
            <person name="Passos S.R."/>
            <person name="Gois S.R."/>
        </authorList>
    </citation>
    <scope>NUCLEOTIDE SEQUENCE [LARGE SCALE GENOMIC DNA]</scope>
    <source>
        <strain evidence="3 4">BR10423</strain>
    </source>
</reference>
<dbReference type="SUPFAM" id="SSF53850">
    <property type="entry name" value="Periplasmic binding protein-like II"/>
    <property type="match status" value="1"/>
</dbReference>
<proteinExistence type="predicted"/>
<comment type="caution">
    <text evidence="3">The sequence shown here is derived from an EMBL/GenBank/DDBJ whole genome shotgun (WGS) entry which is preliminary data.</text>
</comment>
<feature type="chain" id="PRO_5007136479" evidence="1">
    <location>
        <begin position="28"/>
        <end position="320"/>
    </location>
</feature>